<sequence length="232" mass="26878">MIEKFYKRSVNHEHHNEDAMFTTSLSQNISLIAVMDGCSTGEESHFASALFSKLLKKIAKNLPDQTDIHGEELLKSYSLFSLGMHITRSFFVQLQNVQQHLDLSYSELASTLIVALINTRTKQIWYLMAGDGCIITDNKIEEFDQNNYPNFICYHLGDSYKDWVKDQVIIQETYFKESFGIATDGLLKCISKEEEITEILKEENWQDRLNLLEFSDDVSFFKFTKKEELISV</sequence>
<dbReference type="SUPFAM" id="SSF81606">
    <property type="entry name" value="PP2C-like"/>
    <property type="match status" value="1"/>
</dbReference>
<gene>
    <name evidence="2" type="ORF">KMW28_28350</name>
</gene>
<reference evidence="2 3" key="1">
    <citation type="submission" date="2021-05" db="EMBL/GenBank/DDBJ databases">
        <title>Comparative genomic studies on the polysaccharide-degrading batcterial strains of the Flammeovirga genus.</title>
        <authorList>
            <person name="Zewei F."/>
            <person name="Zheng Z."/>
            <person name="Yu L."/>
            <person name="Ruyue G."/>
            <person name="Yanhong M."/>
            <person name="Yuanyuan C."/>
            <person name="Jingyan G."/>
            <person name="Wenjun H."/>
        </authorList>
    </citation>
    <scope>NUCLEOTIDE SEQUENCE [LARGE SCALE GENOMIC DNA]</scope>
    <source>
        <strain evidence="2 3">NBRC:100898</strain>
    </source>
</reference>
<dbReference type="Gene3D" id="3.60.40.10">
    <property type="entry name" value="PPM-type phosphatase domain"/>
    <property type="match status" value="1"/>
</dbReference>
<evidence type="ECO:0000259" key="1">
    <source>
        <dbReference type="Pfam" id="PF13672"/>
    </source>
</evidence>
<evidence type="ECO:0000313" key="3">
    <source>
        <dbReference type="Proteomes" id="UP000678679"/>
    </source>
</evidence>
<dbReference type="RefSeq" id="WP_169662488.1">
    <property type="nucleotide sequence ID" value="NZ_CP076133.1"/>
</dbReference>
<dbReference type="Pfam" id="PF13672">
    <property type="entry name" value="PP2C_2"/>
    <property type="match status" value="1"/>
</dbReference>
<dbReference type="KEGG" id="fya:KMW28_28350"/>
<dbReference type="AlphaFoldDB" id="A0AAX1NE19"/>
<dbReference type="EMBL" id="CP076133">
    <property type="protein sequence ID" value="QWG04811.1"/>
    <property type="molecule type" value="Genomic_DNA"/>
</dbReference>
<dbReference type="InterPro" id="IPR036457">
    <property type="entry name" value="PPM-type-like_dom_sf"/>
</dbReference>
<organism evidence="2 3">
    <name type="scientific">Flammeovirga yaeyamensis</name>
    <dbReference type="NCBI Taxonomy" id="367791"/>
    <lineage>
        <taxon>Bacteria</taxon>
        <taxon>Pseudomonadati</taxon>
        <taxon>Bacteroidota</taxon>
        <taxon>Cytophagia</taxon>
        <taxon>Cytophagales</taxon>
        <taxon>Flammeovirgaceae</taxon>
        <taxon>Flammeovirga</taxon>
    </lineage>
</organism>
<evidence type="ECO:0000313" key="2">
    <source>
        <dbReference type="EMBL" id="QWG04811.1"/>
    </source>
</evidence>
<dbReference type="Proteomes" id="UP000678679">
    <property type="component" value="Chromosome 2"/>
</dbReference>
<name>A0AAX1NE19_9BACT</name>
<protein>
    <submittedName>
        <fullName evidence="2">Protein phosphatase 2C domain-containing protein</fullName>
    </submittedName>
</protein>
<dbReference type="InterPro" id="IPR001932">
    <property type="entry name" value="PPM-type_phosphatase-like_dom"/>
</dbReference>
<keyword evidence="3" id="KW-1185">Reference proteome</keyword>
<feature type="domain" description="PPM-type phosphatase" evidence="1">
    <location>
        <begin position="13"/>
        <end position="198"/>
    </location>
</feature>
<accession>A0AAX1NE19</accession>
<proteinExistence type="predicted"/>